<protein>
    <submittedName>
        <fullName evidence="1">Uncharacterized protein</fullName>
    </submittedName>
</protein>
<evidence type="ECO:0000313" key="1">
    <source>
        <dbReference type="EMBL" id="KRX29056.1"/>
    </source>
</evidence>
<comment type="caution">
    <text evidence="1">The sequence shown here is derived from an EMBL/GenBank/DDBJ whole genome shotgun (WGS) entry which is preliminary data.</text>
</comment>
<dbReference type="Proteomes" id="UP000055048">
    <property type="component" value="Unassembled WGS sequence"/>
</dbReference>
<proteinExistence type="predicted"/>
<sequence>MFYLERFKRRWYSQKKLGYEKSSTCIYKGEGGGTSNSRNRCTADE</sequence>
<dbReference type="EMBL" id="JYDJ01003717">
    <property type="protein sequence ID" value="KRX29056.1"/>
    <property type="molecule type" value="Genomic_DNA"/>
</dbReference>
<dbReference type="AlphaFoldDB" id="A0A0V0SQ74"/>
<reference evidence="1 2" key="1">
    <citation type="submission" date="2015-01" db="EMBL/GenBank/DDBJ databases">
        <title>Evolution of Trichinella species and genotypes.</title>
        <authorList>
            <person name="Korhonen P.K."/>
            <person name="Edoardo P."/>
            <person name="Giuseppe L.R."/>
            <person name="Gasser R.B."/>
        </authorList>
    </citation>
    <scope>NUCLEOTIDE SEQUENCE [LARGE SCALE GENOMIC DNA]</scope>
    <source>
        <strain evidence="1">ISS417</strain>
    </source>
</reference>
<keyword evidence="2" id="KW-1185">Reference proteome</keyword>
<gene>
    <name evidence="1" type="ORF">T05_9637</name>
</gene>
<organism evidence="1 2">
    <name type="scientific">Trichinella murrelli</name>
    <dbReference type="NCBI Taxonomy" id="144512"/>
    <lineage>
        <taxon>Eukaryota</taxon>
        <taxon>Metazoa</taxon>
        <taxon>Ecdysozoa</taxon>
        <taxon>Nematoda</taxon>
        <taxon>Enoplea</taxon>
        <taxon>Dorylaimia</taxon>
        <taxon>Trichinellida</taxon>
        <taxon>Trichinellidae</taxon>
        <taxon>Trichinella</taxon>
    </lineage>
</organism>
<name>A0A0V0SQ74_9BILA</name>
<evidence type="ECO:0000313" key="2">
    <source>
        <dbReference type="Proteomes" id="UP000055048"/>
    </source>
</evidence>
<accession>A0A0V0SQ74</accession>